<dbReference type="EMBL" id="BLAY01000002">
    <property type="protein sequence ID" value="GET35486.1"/>
    <property type="molecule type" value="Genomic_DNA"/>
</dbReference>
<dbReference type="GO" id="GO:0042128">
    <property type="term" value="P:nitrate assimilation"/>
    <property type="evidence" value="ECO:0007669"/>
    <property type="project" value="UniProtKB-KW"/>
</dbReference>
<dbReference type="Pfam" id="PF01568">
    <property type="entry name" value="Molydop_binding"/>
    <property type="match status" value="1"/>
</dbReference>
<comment type="subcellular location">
    <subcellularLocation>
        <location evidence="3">Cell membrane</location>
        <topology evidence="3">Peripheral membrane protein</topology>
    </subcellularLocation>
</comment>
<dbReference type="GO" id="GO:0009325">
    <property type="term" value="C:nitrate reductase complex"/>
    <property type="evidence" value="ECO:0007669"/>
    <property type="project" value="InterPro"/>
</dbReference>
<dbReference type="SUPFAM" id="SSF53706">
    <property type="entry name" value="Formate dehydrogenase/DMSO reductase, domains 1-3"/>
    <property type="match status" value="1"/>
</dbReference>
<comment type="caution">
    <text evidence="19">The sequence shown here is derived from an EMBL/GenBank/DDBJ whole genome shotgun (WGS) entry which is preliminary data.</text>
</comment>
<keyword evidence="11" id="KW-0249">Electron transport</keyword>
<dbReference type="RefSeq" id="WP_226573048.1">
    <property type="nucleotide sequence ID" value="NZ_BLAY01000002.1"/>
</dbReference>
<dbReference type="InterPro" id="IPR006657">
    <property type="entry name" value="MoPterin_dinucl-bd_dom"/>
</dbReference>
<dbReference type="InterPro" id="IPR050123">
    <property type="entry name" value="Prok_molybdopt-oxidoreductase"/>
</dbReference>
<dbReference type="Proteomes" id="UP001050975">
    <property type="component" value="Unassembled WGS sequence"/>
</dbReference>
<keyword evidence="14" id="KW-0411">Iron-sulfur</keyword>
<evidence type="ECO:0000256" key="10">
    <source>
        <dbReference type="ARBA" id="ARBA00022723"/>
    </source>
</evidence>
<dbReference type="GO" id="GO:0051539">
    <property type="term" value="F:4 iron, 4 sulfur cluster binding"/>
    <property type="evidence" value="ECO:0007669"/>
    <property type="project" value="UniProtKB-KW"/>
</dbReference>
<keyword evidence="8" id="KW-0004">4Fe-4S</keyword>
<keyword evidence="20" id="KW-1185">Reference proteome</keyword>
<sequence>MPRRGQLPIKDIINPDLRQWEEFYRNRWQHDKVVRSSHGVNCTGGCSWAIYVKDGIVTWEMQQTDYPDLEPGIPSCEPRGCQRGVSYSWYIYSPIRVKYPYMRGVLMDLWREAKRQHTDPVAAWESIVQDETKRRQYQQARGKGGMRRASWNEVLEITAASTVHTIKQHGPDRVVGFSPIPAMSMLSYAGGSRFLQLMGGVNLSFYDWYSDLPNASPEVWGEQTDVAEAADWYKSRFIVSMGSNLNMTRTPDVHFIAEARHAGAKFVVFSPDFSQVAKYGDWWIPVNAGQDGAFWMAVNHVILKEFHCDRPTDYFINYLKRYSDAPFLVVLNEQDGAYRAGRMIAADQLAEYQNVEHGEWKYLVFDQIANRPRMPQGTIGFRWQTQKGQWNLEMKDGLDGAEIEPLLTFLANHDINLPVQFTDFAAGKVCHREVPVKYLETPSGRVVVTTIYDLLMAQFGVSRGLSGDYPQGYDDESAPYTPAWQEKFTGIDRKTVVQFAREWSTTAERTEGKCCIIIGAGINHWYHNNLMYRAAMVGLMLCGCVGRNGGGLNHYVGQEKLAPMASWSALAFALDWVKPPRLQNAPSFHYVHTDQWRYDRNLIEAQLGSDPSHTMDWQVKAVRMGWLPFYPQFNRNSLELVQAAKAAGANTDAEIRQWIVQQLQTGELKFSVEDPDAPENWPRVWYIWRGNALMSSAKGHEYFLKHYLGTHTNAIADELPTNPSQEAVWHPQAPQGKLDLVVNINFRMDTSALYSDVVLPTATWYEKNDLNSTDMHSYIHPLTAAISPCWESKSDWDIFKALAQQVSELAKVHLPQPISDLVAVPLQHDTPAEIAQPSIKDWAKGECEPIPGKTMPNFVVVERDYVNLYNRFISFGPLARKDGLGVHGINWAIDDLYDELASTQPATQWNGQQYPSVKDAVEAANVILHLAPETNGEVAYRAFEAESKKVGLPLTDLAEPTRGVRYQFSDLVQQPRRLLNSPIWTGIMTNGRPYSAYCLNVERLVPWRTLTGRQHFYLDHEGYIAFEENLPTYKPKPDVHLAEDLVAGNGYQPTDKTIVLNYLTPHGKWHIHSMYSENHRMLTLSRGIEPFWINDKDAETIGIVDNDWVEVFNDHGVVVTRAVVSARIPQGIGIIYHAMERTMSIPKSPERGNRRAGGHNSLTRIRLKPVLMMGGYGQFTYGFNYWGPTGVNRDTFVAVRKLKGEPKF</sequence>
<dbReference type="InterPro" id="IPR006468">
    <property type="entry name" value="NarG"/>
</dbReference>
<evidence type="ECO:0000256" key="5">
    <source>
        <dbReference type="ARBA" id="ARBA00012500"/>
    </source>
</evidence>
<evidence type="ECO:0000256" key="11">
    <source>
        <dbReference type="ARBA" id="ARBA00022982"/>
    </source>
</evidence>
<dbReference type="Gene3D" id="3.40.50.12440">
    <property type="match status" value="1"/>
</dbReference>
<keyword evidence="9" id="KW-0500">Molybdenum</keyword>
<evidence type="ECO:0000256" key="16">
    <source>
        <dbReference type="ARBA" id="ARBA00023136"/>
    </source>
</evidence>
<dbReference type="SUPFAM" id="SSF50692">
    <property type="entry name" value="ADC-like"/>
    <property type="match status" value="1"/>
</dbReference>
<dbReference type="PROSITE" id="PS00932">
    <property type="entry name" value="MOLYBDOPTERIN_PROK_3"/>
    <property type="match status" value="1"/>
</dbReference>
<evidence type="ECO:0000256" key="13">
    <source>
        <dbReference type="ARBA" id="ARBA00023004"/>
    </source>
</evidence>
<name>A0AAV3X4H5_9CYAN</name>
<accession>A0AAV3X4H5</accession>
<evidence type="ECO:0000256" key="12">
    <source>
        <dbReference type="ARBA" id="ARBA00023002"/>
    </source>
</evidence>
<evidence type="ECO:0000256" key="6">
    <source>
        <dbReference type="ARBA" id="ARBA00022448"/>
    </source>
</evidence>
<dbReference type="GO" id="GO:0005886">
    <property type="term" value="C:plasma membrane"/>
    <property type="evidence" value="ECO:0007669"/>
    <property type="project" value="UniProtKB-SubCell"/>
</dbReference>
<evidence type="ECO:0000259" key="18">
    <source>
        <dbReference type="PROSITE" id="PS51669"/>
    </source>
</evidence>
<keyword evidence="7" id="KW-1003">Cell membrane</keyword>
<dbReference type="AlphaFoldDB" id="A0AAV3X4H5"/>
<dbReference type="InterPro" id="IPR027467">
    <property type="entry name" value="MopterinOxRdtase_cofactor_BS"/>
</dbReference>
<comment type="catalytic activity">
    <reaction evidence="17">
        <text>nitrate + a quinol = a quinone + nitrite + H2O</text>
        <dbReference type="Rhea" id="RHEA:56144"/>
        <dbReference type="ChEBI" id="CHEBI:15377"/>
        <dbReference type="ChEBI" id="CHEBI:16301"/>
        <dbReference type="ChEBI" id="CHEBI:17632"/>
        <dbReference type="ChEBI" id="CHEBI:24646"/>
        <dbReference type="ChEBI" id="CHEBI:132124"/>
        <dbReference type="EC" id="1.7.5.1"/>
    </reaction>
</comment>
<evidence type="ECO:0000256" key="8">
    <source>
        <dbReference type="ARBA" id="ARBA00022485"/>
    </source>
</evidence>
<reference evidence="19" key="1">
    <citation type="submission" date="2019-10" db="EMBL/GenBank/DDBJ databases">
        <title>Draft genome sequece of Microseira wollei NIES-4236.</title>
        <authorList>
            <person name="Yamaguchi H."/>
            <person name="Suzuki S."/>
            <person name="Kawachi M."/>
        </authorList>
    </citation>
    <scope>NUCLEOTIDE SEQUENCE</scope>
    <source>
        <strain evidence="19">NIES-4236</strain>
    </source>
</reference>
<dbReference type="Pfam" id="PF00384">
    <property type="entry name" value="Molybdopterin"/>
    <property type="match status" value="1"/>
</dbReference>
<dbReference type="GO" id="GO:0046872">
    <property type="term" value="F:metal ion binding"/>
    <property type="evidence" value="ECO:0007669"/>
    <property type="project" value="UniProtKB-KW"/>
</dbReference>
<evidence type="ECO:0000256" key="3">
    <source>
        <dbReference type="ARBA" id="ARBA00004202"/>
    </source>
</evidence>
<dbReference type="InterPro" id="IPR009010">
    <property type="entry name" value="Asp_de-COase-like_dom_sf"/>
</dbReference>
<comment type="similarity">
    <text evidence="4">Belongs to the prokaryotic molybdopterin-containing oxidoreductase family.</text>
</comment>
<evidence type="ECO:0000256" key="15">
    <source>
        <dbReference type="ARBA" id="ARBA00023063"/>
    </source>
</evidence>
<dbReference type="InterPro" id="IPR006963">
    <property type="entry name" value="Mopterin_OxRdtase_4Fe-4S_dom"/>
</dbReference>
<evidence type="ECO:0000256" key="7">
    <source>
        <dbReference type="ARBA" id="ARBA00022475"/>
    </source>
</evidence>
<evidence type="ECO:0000256" key="2">
    <source>
        <dbReference type="ARBA" id="ARBA00001966"/>
    </source>
</evidence>
<keyword evidence="12" id="KW-0560">Oxidoreductase</keyword>
<keyword evidence="10" id="KW-0479">Metal-binding</keyword>
<dbReference type="PANTHER" id="PTHR43105:SF2">
    <property type="entry name" value="RESPIRATORY NITRATE REDUCTASE 2 ALPHA CHAIN"/>
    <property type="match status" value="1"/>
</dbReference>
<organism evidence="19 20">
    <name type="scientific">Microseira wollei NIES-4236</name>
    <dbReference type="NCBI Taxonomy" id="2530354"/>
    <lineage>
        <taxon>Bacteria</taxon>
        <taxon>Bacillati</taxon>
        <taxon>Cyanobacteriota</taxon>
        <taxon>Cyanophyceae</taxon>
        <taxon>Oscillatoriophycideae</taxon>
        <taxon>Aerosakkonematales</taxon>
        <taxon>Aerosakkonemataceae</taxon>
        <taxon>Microseira</taxon>
    </lineage>
</organism>
<keyword evidence="16" id="KW-0472">Membrane</keyword>
<evidence type="ECO:0000256" key="14">
    <source>
        <dbReference type="ARBA" id="ARBA00023014"/>
    </source>
</evidence>
<dbReference type="EC" id="1.7.5.1" evidence="5"/>
<dbReference type="CDD" id="cd02750">
    <property type="entry name" value="MopB_Nitrate-R-NarG-like"/>
    <property type="match status" value="1"/>
</dbReference>
<dbReference type="PANTHER" id="PTHR43105">
    <property type="entry name" value="RESPIRATORY NITRATE REDUCTASE"/>
    <property type="match status" value="1"/>
</dbReference>
<dbReference type="GO" id="GO:0160182">
    <property type="term" value="F:nitrate reductase (quinone) activity"/>
    <property type="evidence" value="ECO:0007669"/>
    <property type="project" value="UniProtKB-EC"/>
</dbReference>
<evidence type="ECO:0000256" key="4">
    <source>
        <dbReference type="ARBA" id="ARBA00010312"/>
    </source>
</evidence>
<feature type="domain" description="4Fe-4S Mo/W bis-MGD-type" evidence="18">
    <location>
        <begin position="31"/>
        <end position="95"/>
    </location>
</feature>
<dbReference type="GO" id="GO:0043546">
    <property type="term" value="F:molybdopterin cofactor binding"/>
    <property type="evidence" value="ECO:0007669"/>
    <property type="project" value="InterPro"/>
</dbReference>
<evidence type="ECO:0000313" key="20">
    <source>
        <dbReference type="Proteomes" id="UP001050975"/>
    </source>
</evidence>
<comment type="cofactor">
    <cofactor evidence="1">
        <name>Mo-bis(molybdopterin guanine dinucleotide)</name>
        <dbReference type="ChEBI" id="CHEBI:60539"/>
    </cofactor>
</comment>
<proteinExistence type="inferred from homology"/>
<dbReference type="CDD" id="cd02776">
    <property type="entry name" value="MopB_CT_Nitrate-R-NarG-like"/>
    <property type="match status" value="1"/>
</dbReference>
<dbReference type="InterPro" id="IPR006655">
    <property type="entry name" value="Mopterin_OxRdtase_prok_CS"/>
</dbReference>
<dbReference type="NCBIfam" id="TIGR01580">
    <property type="entry name" value="narG"/>
    <property type="match status" value="1"/>
</dbReference>
<dbReference type="InterPro" id="IPR006656">
    <property type="entry name" value="Mopterin_OxRdtase"/>
</dbReference>
<dbReference type="PROSITE" id="PS00551">
    <property type="entry name" value="MOLYBDOPTERIN_PROK_1"/>
    <property type="match status" value="1"/>
</dbReference>
<dbReference type="InterPro" id="IPR037943">
    <property type="entry name" value="MopB_CT_Nitrate-R-NarG-like"/>
</dbReference>
<comment type="cofactor">
    <cofactor evidence="2">
        <name>[4Fe-4S] cluster</name>
        <dbReference type="ChEBI" id="CHEBI:49883"/>
    </cofactor>
</comment>
<dbReference type="PROSITE" id="PS51669">
    <property type="entry name" value="4FE4S_MOW_BIS_MGD"/>
    <property type="match status" value="1"/>
</dbReference>
<evidence type="ECO:0000256" key="1">
    <source>
        <dbReference type="ARBA" id="ARBA00001942"/>
    </source>
</evidence>
<gene>
    <name evidence="19" type="ORF">MiSe_02280</name>
</gene>
<keyword evidence="6" id="KW-0813">Transport</keyword>
<evidence type="ECO:0000256" key="9">
    <source>
        <dbReference type="ARBA" id="ARBA00022505"/>
    </source>
</evidence>
<evidence type="ECO:0000313" key="19">
    <source>
        <dbReference type="EMBL" id="GET35486.1"/>
    </source>
</evidence>
<keyword evidence="13" id="KW-0408">Iron</keyword>
<keyword evidence="15" id="KW-0534">Nitrate assimilation</keyword>
<protein>
    <recommendedName>
        <fullName evidence="5">nitrate reductase (quinone)</fullName>
        <ecNumber evidence="5">1.7.5.1</ecNumber>
    </recommendedName>
</protein>
<evidence type="ECO:0000256" key="17">
    <source>
        <dbReference type="ARBA" id="ARBA00048294"/>
    </source>
</evidence>